<dbReference type="SMART" id="SM00331">
    <property type="entry name" value="PP2C_SIG"/>
    <property type="match status" value="1"/>
</dbReference>
<name>A0A3A3Z0L0_9ACTN</name>
<dbReference type="PANTHER" id="PTHR43156:SF2">
    <property type="entry name" value="STAGE II SPORULATION PROTEIN E"/>
    <property type="match status" value="1"/>
</dbReference>
<accession>A0A3A3Z0L0</accession>
<gene>
    <name evidence="5" type="ORF">D5H78_10025</name>
</gene>
<dbReference type="InterPro" id="IPR036513">
    <property type="entry name" value="STAS_dom_sf"/>
</dbReference>
<keyword evidence="6" id="KW-1185">Reference proteome</keyword>
<dbReference type="Gene3D" id="3.30.450.20">
    <property type="entry name" value="PAS domain"/>
    <property type="match status" value="1"/>
</dbReference>
<feature type="compositionally biased region" description="Acidic residues" evidence="2">
    <location>
        <begin position="43"/>
        <end position="52"/>
    </location>
</feature>
<feature type="compositionally biased region" description="Basic and acidic residues" evidence="2">
    <location>
        <begin position="53"/>
        <end position="71"/>
    </location>
</feature>
<dbReference type="Gene3D" id="3.60.40.10">
    <property type="entry name" value="PPM-type phosphatase domain"/>
    <property type="match status" value="1"/>
</dbReference>
<evidence type="ECO:0000313" key="5">
    <source>
        <dbReference type="EMBL" id="RJK95926.1"/>
    </source>
</evidence>
<dbReference type="PROSITE" id="PS50113">
    <property type="entry name" value="PAC"/>
    <property type="match status" value="1"/>
</dbReference>
<feature type="domain" description="STAS" evidence="4">
    <location>
        <begin position="671"/>
        <end position="759"/>
    </location>
</feature>
<dbReference type="AlphaFoldDB" id="A0A3A3Z0L0"/>
<feature type="region of interest" description="Disordered" evidence="2">
    <location>
        <begin position="1"/>
        <end position="73"/>
    </location>
</feature>
<dbReference type="CDD" id="cd07043">
    <property type="entry name" value="STAS_anti-anti-sigma_factors"/>
    <property type="match status" value="1"/>
</dbReference>
<protein>
    <submittedName>
        <fullName evidence="5">STAS domain-containing protein</fullName>
    </submittedName>
</protein>
<dbReference type="Gene3D" id="3.30.750.24">
    <property type="entry name" value="STAS domain"/>
    <property type="match status" value="1"/>
</dbReference>
<dbReference type="InterPro" id="IPR036457">
    <property type="entry name" value="PPM-type-like_dom_sf"/>
</dbReference>
<feature type="compositionally biased region" description="Low complexity" evidence="2">
    <location>
        <begin position="1"/>
        <end position="13"/>
    </location>
</feature>
<dbReference type="Pfam" id="PF13581">
    <property type="entry name" value="HATPase_c_2"/>
    <property type="match status" value="1"/>
</dbReference>
<dbReference type="SUPFAM" id="SSF55874">
    <property type="entry name" value="ATPase domain of HSP90 chaperone/DNA topoisomerase II/histidine kinase"/>
    <property type="match status" value="1"/>
</dbReference>
<dbReference type="InterPro" id="IPR000700">
    <property type="entry name" value="PAS-assoc_C"/>
</dbReference>
<reference evidence="5 6" key="1">
    <citation type="submission" date="2018-09" db="EMBL/GenBank/DDBJ databases">
        <title>YIM 75000 draft genome.</title>
        <authorList>
            <person name="Tang S."/>
            <person name="Feng Y."/>
        </authorList>
    </citation>
    <scope>NUCLEOTIDE SEQUENCE [LARGE SCALE GENOMIC DNA]</scope>
    <source>
        <strain evidence="5 6">YIM 75000</strain>
    </source>
</reference>
<feature type="domain" description="PAC" evidence="3">
    <location>
        <begin position="191"/>
        <end position="245"/>
    </location>
</feature>
<evidence type="ECO:0000259" key="4">
    <source>
        <dbReference type="PROSITE" id="PS50801"/>
    </source>
</evidence>
<dbReference type="CDD" id="cd16936">
    <property type="entry name" value="HATPase_RsbW-like"/>
    <property type="match status" value="1"/>
</dbReference>
<dbReference type="EMBL" id="QZEZ01000004">
    <property type="protein sequence ID" value="RJK95926.1"/>
    <property type="molecule type" value="Genomic_DNA"/>
</dbReference>
<sequence>MCGAARASRAMRSGRCDPSAVPQRCRGPGAVSPDDVGGRTDSENSEDSEDREDSGRREDSERGDEPEHLDVDVADVDIEDVDIEDVDIEDVDIEDVDIEDVDIEDVDFGDDEAVWGDRRWRAAALRQLPLYLQVFRGPQHVNVGETEAVVALYGGQHGVGQRIAHYLTGAEGQGLIEMLDRVYAGERLVARAVRFGVVTPGGSQREVFSDIEFLPLRDASGAIAGTIAFGTDVTDAVRAEREQAAAAAELSRRYRRATDVIEEVQRALLPARLPVLPAVEVAASYVVGGAEQAAGGDWFDVLPRPGGSVAAVVGDVVGHGVAASAVMSQLRAVALERLHAGAGPGEVVRTLDRFVEVVPEGRSATICVLDLQPDARSFTWCAAGHPPPLVVDLDGSSRFLDPSGAPPLGHHTGYAAGHTAGRTVQTGTLGPEELVLLYTDGIVERPGVPATAGTVELARAAATAAADRFMPVFTLPSAADRVTTQTLERLTRLTGSTDDITLLALQPTAPLSDLHLEASSTQADVPQLRSGLRRWLGTERAAPLALQQLDQIVTELCENVIEHAYNDRVEDGAAGQVLLDAALDELGWLTLRVADRGRWRLRAGPCPGRGLGLAIVEDLSDRVEVDPSPAGTTVTVRFRPWKSPHSAQAQRPRAVEELFDVYTEHRTDRSILTVRGPVDAENVLELDAELALSVTSGAPPLTVDLEHVTLLSSAALHAVLRRLDQARLAGVDVHLASSPGTVAQQVLALIGLDTHLPPT</sequence>
<dbReference type="GO" id="GO:0016791">
    <property type="term" value="F:phosphatase activity"/>
    <property type="evidence" value="ECO:0007669"/>
    <property type="project" value="TreeGrafter"/>
</dbReference>
<dbReference type="InterPro" id="IPR013656">
    <property type="entry name" value="PAS_4"/>
</dbReference>
<evidence type="ECO:0000313" key="6">
    <source>
        <dbReference type="Proteomes" id="UP000265614"/>
    </source>
</evidence>
<organism evidence="5 6">
    <name type="scientific">Vallicoccus soli</name>
    <dbReference type="NCBI Taxonomy" id="2339232"/>
    <lineage>
        <taxon>Bacteria</taxon>
        <taxon>Bacillati</taxon>
        <taxon>Actinomycetota</taxon>
        <taxon>Actinomycetes</taxon>
        <taxon>Motilibacterales</taxon>
        <taxon>Vallicoccaceae</taxon>
        <taxon>Vallicoccus</taxon>
    </lineage>
</organism>
<dbReference type="Pfam" id="PF01740">
    <property type="entry name" value="STAS"/>
    <property type="match status" value="1"/>
</dbReference>
<dbReference type="InterPro" id="IPR003594">
    <property type="entry name" value="HATPase_dom"/>
</dbReference>
<dbReference type="SUPFAM" id="SSF52091">
    <property type="entry name" value="SpoIIaa-like"/>
    <property type="match status" value="1"/>
</dbReference>
<evidence type="ECO:0000256" key="2">
    <source>
        <dbReference type="SAM" id="MobiDB-lite"/>
    </source>
</evidence>
<comment type="caution">
    <text evidence="5">The sequence shown here is derived from an EMBL/GenBank/DDBJ whole genome shotgun (WGS) entry which is preliminary data.</text>
</comment>
<keyword evidence="1" id="KW-0378">Hydrolase</keyword>
<dbReference type="InterPro" id="IPR001932">
    <property type="entry name" value="PPM-type_phosphatase-like_dom"/>
</dbReference>
<dbReference type="InterPro" id="IPR036890">
    <property type="entry name" value="HATPase_C_sf"/>
</dbReference>
<dbReference type="InterPro" id="IPR052016">
    <property type="entry name" value="Bact_Sigma-Reg"/>
</dbReference>
<dbReference type="Pfam" id="PF08448">
    <property type="entry name" value="PAS_4"/>
    <property type="match status" value="1"/>
</dbReference>
<dbReference type="PANTHER" id="PTHR43156">
    <property type="entry name" value="STAGE II SPORULATION PROTEIN E-RELATED"/>
    <property type="match status" value="1"/>
</dbReference>
<dbReference type="SUPFAM" id="SSF81606">
    <property type="entry name" value="PP2C-like"/>
    <property type="match status" value="1"/>
</dbReference>
<proteinExistence type="predicted"/>
<dbReference type="InterPro" id="IPR002645">
    <property type="entry name" value="STAS_dom"/>
</dbReference>
<dbReference type="Proteomes" id="UP000265614">
    <property type="component" value="Unassembled WGS sequence"/>
</dbReference>
<dbReference type="Pfam" id="PF07228">
    <property type="entry name" value="SpoIIE"/>
    <property type="match status" value="1"/>
</dbReference>
<evidence type="ECO:0000256" key="1">
    <source>
        <dbReference type="ARBA" id="ARBA00022801"/>
    </source>
</evidence>
<dbReference type="PROSITE" id="PS50801">
    <property type="entry name" value="STAS"/>
    <property type="match status" value="1"/>
</dbReference>
<dbReference type="Gene3D" id="3.30.565.10">
    <property type="entry name" value="Histidine kinase-like ATPase, C-terminal domain"/>
    <property type="match status" value="1"/>
</dbReference>
<evidence type="ECO:0000259" key="3">
    <source>
        <dbReference type="PROSITE" id="PS50113"/>
    </source>
</evidence>